<accession>A0A448L5A6</accession>
<protein>
    <submittedName>
        <fullName evidence="1">Uncharacterized protein</fullName>
    </submittedName>
</protein>
<evidence type="ECO:0000313" key="1">
    <source>
        <dbReference type="EMBL" id="VEH15137.1"/>
    </source>
</evidence>
<proteinExistence type="predicted"/>
<reference evidence="1 2" key="1">
    <citation type="submission" date="2018-12" db="EMBL/GenBank/DDBJ databases">
        <authorList>
            <consortium name="Pathogen Informatics"/>
        </authorList>
    </citation>
    <scope>NUCLEOTIDE SEQUENCE [LARGE SCALE GENOMIC DNA]</scope>
    <source>
        <strain evidence="1 2">NCTC13071</strain>
    </source>
</reference>
<dbReference type="EMBL" id="LR134384">
    <property type="protein sequence ID" value="VEH15137.1"/>
    <property type="molecule type" value="Genomic_DNA"/>
</dbReference>
<dbReference type="AlphaFoldDB" id="A0A448L5A6"/>
<dbReference type="Proteomes" id="UP000274578">
    <property type="component" value="Chromosome 1"/>
</dbReference>
<organism evidence="1 2">
    <name type="scientific">Segatella oris</name>
    <dbReference type="NCBI Taxonomy" id="28135"/>
    <lineage>
        <taxon>Bacteria</taxon>
        <taxon>Pseudomonadati</taxon>
        <taxon>Bacteroidota</taxon>
        <taxon>Bacteroidia</taxon>
        <taxon>Bacteroidales</taxon>
        <taxon>Prevotellaceae</taxon>
        <taxon>Segatella</taxon>
    </lineage>
</organism>
<name>A0A448L5A6_9BACT</name>
<sequence>MQEAGKEKRLKLNSLTSGIRIKSEIIIQENRWSKVVGRFANRSFSFVSFGRTKPHNEKAPHYF</sequence>
<dbReference type="KEGG" id="poc:NCTC13071_01132"/>
<gene>
    <name evidence="1" type="ORF">NCTC13071_01132</name>
</gene>
<evidence type="ECO:0000313" key="2">
    <source>
        <dbReference type="Proteomes" id="UP000274578"/>
    </source>
</evidence>